<feature type="region of interest" description="Disordered" evidence="6">
    <location>
        <begin position="1"/>
        <end position="44"/>
    </location>
</feature>
<reference evidence="9" key="1">
    <citation type="journal article" date="2023" name="Mol. Phylogenet. Evol.">
        <title>Genome-scale phylogeny and comparative genomics of the fungal order Sordariales.</title>
        <authorList>
            <person name="Hensen N."/>
            <person name="Bonometti L."/>
            <person name="Westerberg I."/>
            <person name="Brannstrom I.O."/>
            <person name="Guillou S."/>
            <person name="Cros-Aarteil S."/>
            <person name="Calhoun S."/>
            <person name="Haridas S."/>
            <person name="Kuo A."/>
            <person name="Mondo S."/>
            <person name="Pangilinan J."/>
            <person name="Riley R."/>
            <person name="LaButti K."/>
            <person name="Andreopoulos B."/>
            <person name="Lipzen A."/>
            <person name="Chen C."/>
            <person name="Yan M."/>
            <person name="Daum C."/>
            <person name="Ng V."/>
            <person name="Clum A."/>
            <person name="Steindorff A."/>
            <person name="Ohm R.A."/>
            <person name="Martin F."/>
            <person name="Silar P."/>
            <person name="Natvig D.O."/>
            <person name="Lalanne C."/>
            <person name="Gautier V."/>
            <person name="Ament-Velasquez S.L."/>
            <person name="Kruys A."/>
            <person name="Hutchinson M.I."/>
            <person name="Powell A.J."/>
            <person name="Barry K."/>
            <person name="Miller A.N."/>
            <person name="Grigoriev I.V."/>
            <person name="Debuchy R."/>
            <person name="Gladieux P."/>
            <person name="Hiltunen Thoren M."/>
            <person name="Johannesson H."/>
        </authorList>
    </citation>
    <scope>NUCLEOTIDE SEQUENCE</scope>
    <source>
        <strain evidence="9">CBS 232.78</strain>
    </source>
</reference>
<dbReference type="InterPro" id="IPR011701">
    <property type="entry name" value="MFS"/>
</dbReference>
<feature type="transmembrane region" description="Helical" evidence="7">
    <location>
        <begin position="155"/>
        <end position="180"/>
    </location>
</feature>
<evidence type="ECO:0000313" key="9">
    <source>
        <dbReference type="EMBL" id="KAK3370352.1"/>
    </source>
</evidence>
<evidence type="ECO:0000259" key="8">
    <source>
        <dbReference type="PROSITE" id="PS50850"/>
    </source>
</evidence>
<feature type="domain" description="Major facilitator superfamily (MFS) profile" evidence="8">
    <location>
        <begin position="65"/>
        <end position="554"/>
    </location>
</feature>
<dbReference type="FunFam" id="1.20.1720.10:FF:000012">
    <property type="entry name" value="MFS toxin efflux pump (AflT)"/>
    <property type="match status" value="1"/>
</dbReference>
<dbReference type="CDD" id="cd17502">
    <property type="entry name" value="MFS_Azr1_MDR_like"/>
    <property type="match status" value="1"/>
</dbReference>
<proteinExistence type="predicted"/>
<feature type="compositionally biased region" description="Polar residues" evidence="6">
    <location>
        <begin position="31"/>
        <end position="44"/>
    </location>
</feature>
<dbReference type="SUPFAM" id="SSF103473">
    <property type="entry name" value="MFS general substrate transporter"/>
    <property type="match status" value="1"/>
</dbReference>
<dbReference type="PRINTS" id="PR01036">
    <property type="entry name" value="TCRTETB"/>
</dbReference>
<dbReference type="EMBL" id="JAULSW010000009">
    <property type="protein sequence ID" value="KAK3370352.1"/>
    <property type="molecule type" value="Genomic_DNA"/>
</dbReference>
<feature type="transmembrane region" description="Helical" evidence="7">
    <location>
        <begin position="528"/>
        <end position="548"/>
    </location>
</feature>
<comment type="subcellular location">
    <subcellularLocation>
        <location evidence="1">Membrane</location>
        <topology evidence="1">Multi-pass membrane protein</topology>
    </subcellularLocation>
</comment>
<dbReference type="GO" id="GO:0005886">
    <property type="term" value="C:plasma membrane"/>
    <property type="evidence" value="ECO:0007669"/>
    <property type="project" value="TreeGrafter"/>
</dbReference>
<feature type="transmembrane region" description="Helical" evidence="7">
    <location>
        <begin position="331"/>
        <end position="352"/>
    </location>
</feature>
<comment type="caution">
    <text evidence="9">The sequence shown here is derived from an EMBL/GenBank/DDBJ whole genome shotgun (WGS) entry which is preliminary data.</text>
</comment>
<evidence type="ECO:0000313" key="10">
    <source>
        <dbReference type="Proteomes" id="UP001285441"/>
    </source>
</evidence>
<reference evidence="9" key="2">
    <citation type="submission" date="2023-06" db="EMBL/GenBank/DDBJ databases">
        <authorList>
            <consortium name="Lawrence Berkeley National Laboratory"/>
            <person name="Haridas S."/>
            <person name="Hensen N."/>
            <person name="Bonometti L."/>
            <person name="Westerberg I."/>
            <person name="Brannstrom I.O."/>
            <person name="Guillou S."/>
            <person name="Cros-Aarteil S."/>
            <person name="Calhoun S."/>
            <person name="Kuo A."/>
            <person name="Mondo S."/>
            <person name="Pangilinan J."/>
            <person name="Riley R."/>
            <person name="LaButti K."/>
            <person name="Andreopoulos B."/>
            <person name="Lipzen A."/>
            <person name="Chen C."/>
            <person name="Yanf M."/>
            <person name="Daum C."/>
            <person name="Ng V."/>
            <person name="Clum A."/>
            <person name="Steindorff A."/>
            <person name="Ohm R."/>
            <person name="Martin F."/>
            <person name="Silar P."/>
            <person name="Natvig D."/>
            <person name="Lalanne C."/>
            <person name="Gautier V."/>
            <person name="Ament-velasquez S.L."/>
            <person name="Kruys A."/>
            <person name="Hutchinson M.I."/>
            <person name="Powell A.J."/>
            <person name="Barry K."/>
            <person name="Miller A.N."/>
            <person name="Grigoriev I.V."/>
            <person name="Debuchy R."/>
            <person name="Gladieux P."/>
            <person name="Thoren M.H."/>
            <person name="Johannesson H."/>
        </authorList>
    </citation>
    <scope>NUCLEOTIDE SEQUENCE</scope>
    <source>
        <strain evidence="9">CBS 232.78</strain>
    </source>
</reference>
<keyword evidence="2" id="KW-0813">Transport</keyword>
<name>A0AAE0K651_9PEZI</name>
<dbReference type="GO" id="GO:0022857">
    <property type="term" value="F:transmembrane transporter activity"/>
    <property type="evidence" value="ECO:0007669"/>
    <property type="project" value="InterPro"/>
</dbReference>
<dbReference type="Gene3D" id="1.20.1250.20">
    <property type="entry name" value="MFS general substrate transporter like domains"/>
    <property type="match status" value="1"/>
</dbReference>
<dbReference type="Pfam" id="PF07690">
    <property type="entry name" value="MFS_1"/>
    <property type="match status" value="1"/>
</dbReference>
<keyword evidence="5 7" id="KW-0472">Membrane</keyword>
<feature type="transmembrane region" description="Helical" evidence="7">
    <location>
        <begin position="364"/>
        <end position="384"/>
    </location>
</feature>
<protein>
    <submittedName>
        <fullName evidence="9">MFS multidrug transporter</fullName>
    </submittedName>
</protein>
<feature type="transmembrane region" description="Helical" evidence="7">
    <location>
        <begin position="187"/>
        <end position="209"/>
    </location>
</feature>
<accession>A0AAE0K651</accession>
<dbReference type="AlphaFoldDB" id="A0AAE0K651"/>
<keyword evidence="10" id="KW-1185">Reference proteome</keyword>
<feature type="compositionally biased region" description="Basic and acidic residues" evidence="6">
    <location>
        <begin position="584"/>
        <end position="612"/>
    </location>
</feature>
<dbReference type="Gene3D" id="1.20.1720.10">
    <property type="entry name" value="Multidrug resistance protein D"/>
    <property type="match status" value="1"/>
</dbReference>
<dbReference type="InterPro" id="IPR036259">
    <property type="entry name" value="MFS_trans_sf"/>
</dbReference>
<evidence type="ECO:0000256" key="2">
    <source>
        <dbReference type="ARBA" id="ARBA00022448"/>
    </source>
</evidence>
<evidence type="ECO:0000256" key="7">
    <source>
        <dbReference type="SAM" id="Phobius"/>
    </source>
</evidence>
<feature type="compositionally biased region" description="Low complexity" evidence="6">
    <location>
        <begin position="19"/>
        <end position="29"/>
    </location>
</feature>
<feature type="transmembrane region" description="Helical" evidence="7">
    <location>
        <begin position="259"/>
        <end position="278"/>
    </location>
</feature>
<feature type="transmembrane region" description="Helical" evidence="7">
    <location>
        <begin position="215"/>
        <end position="238"/>
    </location>
</feature>
<feature type="transmembrane region" description="Helical" evidence="7">
    <location>
        <begin position="391"/>
        <end position="409"/>
    </location>
</feature>
<evidence type="ECO:0000256" key="4">
    <source>
        <dbReference type="ARBA" id="ARBA00022989"/>
    </source>
</evidence>
<dbReference type="InterPro" id="IPR020846">
    <property type="entry name" value="MFS_dom"/>
</dbReference>
<dbReference type="PROSITE" id="PS50850">
    <property type="entry name" value="MFS"/>
    <property type="match status" value="1"/>
</dbReference>
<gene>
    <name evidence="9" type="ORF">B0H63DRAFT_315057</name>
</gene>
<evidence type="ECO:0000256" key="3">
    <source>
        <dbReference type="ARBA" id="ARBA00022692"/>
    </source>
</evidence>
<dbReference type="FunFam" id="1.20.1250.20:FF:000196">
    <property type="entry name" value="MFS toxin efflux pump (AflT)"/>
    <property type="match status" value="1"/>
</dbReference>
<feature type="region of interest" description="Disordered" evidence="6">
    <location>
        <begin position="563"/>
        <end position="636"/>
    </location>
</feature>
<keyword evidence="4 7" id="KW-1133">Transmembrane helix</keyword>
<feature type="transmembrane region" description="Helical" evidence="7">
    <location>
        <begin position="290"/>
        <end position="310"/>
    </location>
</feature>
<feature type="transmembrane region" description="Helical" evidence="7">
    <location>
        <begin position="130"/>
        <end position="149"/>
    </location>
</feature>
<sequence length="636" mass="68143">MMFKKKGGAKPAEAVVPGTSDSTSSTAAAQPNGNDGQGTSQPLEPTVTTATEDIVYPEGLRLGLLIASTFITMFLVSLDRLIVSTAIPQISNDFHSVTDIGWYGSSYLLTSCAFQLLFGKIYTFFAVKPVFLISIFLFELGSAVCGAAPNSVAFIIGRSIAGLGSAGIIAGVIVVIVYAVPLHKRPLYQGMFGAVFGVSSVIGPLLGGVFTSKVTWRWCFFINLPFGAVASVFIAFLLQVPERDTTKVPLKEKILQLDLYGTTALLPGVVCLLLALQWGGLEYQWSDGRIIALLTLAAVLLTAFVLIQIFKPDTATIPPRIFLQRSILAGVWATITIGAQMMIFVYFLPIWFQAVKGVNAVDSGIRLIPICLSMVIASMICGALTMRIGYYTPFMIFGCCFIAIGAGLLSDLQVDTPDPRWIGYQIVAGWGIGNTFQAPNLAAQTVLPLRDVPVGTSLLNFSQLLGGAIFISVGQNVLNNQLLERLGPLPGFHPQMLLESGATELIARLPEAIRSEALFQYNEALRKVFQVGVIMACLTILGAVAMEWRSVKKNVKKESAAAAEEGKAQSEEAAAVTGSASKPEVLDESRDVTDDGGEKKVRDEGDDNKDAVSEPYSQAGAIASPEETEKDESKKL</sequence>
<keyword evidence="3 7" id="KW-0812">Transmembrane</keyword>
<organism evidence="9 10">
    <name type="scientific">Podospora didyma</name>
    <dbReference type="NCBI Taxonomy" id="330526"/>
    <lineage>
        <taxon>Eukaryota</taxon>
        <taxon>Fungi</taxon>
        <taxon>Dikarya</taxon>
        <taxon>Ascomycota</taxon>
        <taxon>Pezizomycotina</taxon>
        <taxon>Sordariomycetes</taxon>
        <taxon>Sordariomycetidae</taxon>
        <taxon>Sordariales</taxon>
        <taxon>Podosporaceae</taxon>
        <taxon>Podospora</taxon>
    </lineage>
</organism>
<dbReference type="PANTHER" id="PTHR23501">
    <property type="entry name" value="MAJOR FACILITATOR SUPERFAMILY"/>
    <property type="match status" value="1"/>
</dbReference>
<evidence type="ECO:0000256" key="5">
    <source>
        <dbReference type="ARBA" id="ARBA00023136"/>
    </source>
</evidence>
<dbReference type="PANTHER" id="PTHR23501:SF153">
    <property type="entry name" value="AFLATOXIN EFFLUX PUMP, PUTATIVE-RELATED"/>
    <property type="match status" value="1"/>
</dbReference>
<evidence type="ECO:0000256" key="1">
    <source>
        <dbReference type="ARBA" id="ARBA00004141"/>
    </source>
</evidence>
<dbReference type="Proteomes" id="UP001285441">
    <property type="component" value="Unassembled WGS sequence"/>
</dbReference>
<feature type="transmembrane region" description="Helical" evidence="7">
    <location>
        <begin position="62"/>
        <end position="88"/>
    </location>
</feature>
<evidence type="ECO:0000256" key="6">
    <source>
        <dbReference type="SAM" id="MobiDB-lite"/>
    </source>
</evidence>